<reference evidence="2 3" key="1">
    <citation type="submission" date="2019-08" db="EMBL/GenBank/DDBJ databases">
        <title>Draft genome of C. urealyticum strain VH4248.</title>
        <authorList>
            <person name="Navas J."/>
        </authorList>
    </citation>
    <scope>NUCLEOTIDE SEQUENCE [LARGE SCALE GENOMIC DNA]</scope>
    <source>
        <strain evidence="2 3">VH4248</strain>
    </source>
</reference>
<gene>
    <name evidence="2" type="ORF">FYJ87_05840</name>
</gene>
<name>A0A5D4FYY2_9CORY</name>
<dbReference type="InterPro" id="IPR014710">
    <property type="entry name" value="RmlC-like_jellyroll"/>
</dbReference>
<organism evidence="2 3">
    <name type="scientific">Corynebacterium urealyticum</name>
    <dbReference type="NCBI Taxonomy" id="43771"/>
    <lineage>
        <taxon>Bacteria</taxon>
        <taxon>Bacillati</taxon>
        <taxon>Actinomycetota</taxon>
        <taxon>Actinomycetes</taxon>
        <taxon>Mycobacteriales</taxon>
        <taxon>Corynebacteriaceae</taxon>
        <taxon>Corynebacterium</taxon>
    </lineage>
</organism>
<dbReference type="SUPFAM" id="SSF51182">
    <property type="entry name" value="RmlC-like cupins"/>
    <property type="match status" value="1"/>
</dbReference>
<protein>
    <recommendedName>
        <fullName evidence="1">Cupin type-2 domain-containing protein</fullName>
    </recommendedName>
</protein>
<dbReference type="EMBL" id="VSZI01000001">
    <property type="protein sequence ID" value="TYR20465.1"/>
    <property type="molecule type" value="Genomic_DNA"/>
</dbReference>
<dbReference type="RefSeq" id="WP_148812309.1">
    <property type="nucleotide sequence ID" value="NZ_VSZI01000001.1"/>
</dbReference>
<evidence type="ECO:0000259" key="1">
    <source>
        <dbReference type="Pfam" id="PF07883"/>
    </source>
</evidence>
<comment type="caution">
    <text evidence="2">The sequence shown here is derived from an EMBL/GenBank/DDBJ whole genome shotgun (WGS) entry which is preliminary data.</text>
</comment>
<proteinExistence type="predicted"/>
<dbReference type="InterPro" id="IPR013096">
    <property type="entry name" value="Cupin_2"/>
</dbReference>
<dbReference type="InterPro" id="IPR011051">
    <property type="entry name" value="RmlC_Cupin_sf"/>
</dbReference>
<accession>A0A5D4FYY2</accession>
<dbReference type="Pfam" id="PF07883">
    <property type="entry name" value="Cupin_2"/>
    <property type="match status" value="1"/>
</dbReference>
<dbReference type="AlphaFoldDB" id="A0A5D4FYY2"/>
<evidence type="ECO:0000313" key="2">
    <source>
        <dbReference type="EMBL" id="TYR20465.1"/>
    </source>
</evidence>
<evidence type="ECO:0000313" key="3">
    <source>
        <dbReference type="Proteomes" id="UP000324726"/>
    </source>
</evidence>
<dbReference type="Gene3D" id="2.60.120.10">
    <property type="entry name" value="Jelly Rolls"/>
    <property type="match status" value="1"/>
</dbReference>
<dbReference type="Proteomes" id="UP000324726">
    <property type="component" value="Unassembled WGS sequence"/>
</dbReference>
<sequence length="129" mass="13667">MSANKDTPTKQPYNSAGEGWMYLTQLDAEHSQAEGEGRAIPEVRIQEKPGHASVVRIAFRKGDVMADHHAPAPIMVLGQTGEVEFDVGGETLLIKPGTAISVDANVSHELRAVDGPATVTLVLITGPEA</sequence>
<feature type="domain" description="Cupin type-2" evidence="1">
    <location>
        <begin position="61"/>
        <end position="120"/>
    </location>
</feature>